<reference evidence="4 5" key="1">
    <citation type="submission" date="2017-03" db="EMBL/GenBank/DDBJ databases">
        <title>The whole genome sequencing and assembly of Lysinibacillus sphaericus DSM 28T strain.</title>
        <authorList>
            <person name="Lee Y.-J."/>
            <person name="Yi H."/>
            <person name="Bahn Y.-S."/>
            <person name="Kim J.F."/>
            <person name="Lee D.-W."/>
        </authorList>
    </citation>
    <scope>NUCLEOTIDE SEQUENCE [LARGE SCALE GENOMIC DNA]</scope>
    <source>
        <strain evidence="4 5">DSM 28</strain>
    </source>
</reference>
<dbReference type="NCBIfam" id="TIGR00254">
    <property type="entry name" value="GGDEF"/>
    <property type="match status" value="1"/>
</dbReference>
<dbReference type="InterPro" id="IPR033425">
    <property type="entry name" value="MASE3"/>
</dbReference>
<evidence type="ECO:0000259" key="3">
    <source>
        <dbReference type="PROSITE" id="PS50887"/>
    </source>
</evidence>
<dbReference type="Pfam" id="PF17159">
    <property type="entry name" value="MASE3"/>
    <property type="match status" value="1"/>
</dbReference>
<organism evidence="4 5">
    <name type="scientific">Lysinibacillus sphaericus</name>
    <name type="common">Bacillus sphaericus</name>
    <dbReference type="NCBI Taxonomy" id="1421"/>
    <lineage>
        <taxon>Bacteria</taxon>
        <taxon>Bacillati</taxon>
        <taxon>Bacillota</taxon>
        <taxon>Bacilli</taxon>
        <taxon>Bacillales</taxon>
        <taxon>Bacillaceae</taxon>
        <taxon>Lysinibacillus</taxon>
    </lineage>
</organism>
<dbReference type="Proteomes" id="UP000238825">
    <property type="component" value="Chromosome"/>
</dbReference>
<dbReference type="Gene3D" id="3.20.20.450">
    <property type="entry name" value="EAL domain"/>
    <property type="match status" value="1"/>
</dbReference>
<dbReference type="InterPro" id="IPR001633">
    <property type="entry name" value="EAL_dom"/>
</dbReference>
<dbReference type="PROSITE" id="PS50887">
    <property type="entry name" value="GGDEF"/>
    <property type="match status" value="1"/>
</dbReference>
<dbReference type="EMBL" id="CP019980">
    <property type="protein sequence ID" value="AVK96271.1"/>
    <property type="molecule type" value="Genomic_DNA"/>
</dbReference>
<proteinExistence type="predicted"/>
<dbReference type="InterPro" id="IPR043128">
    <property type="entry name" value="Rev_trsase/Diguanyl_cyclase"/>
</dbReference>
<dbReference type="SUPFAM" id="SSF141868">
    <property type="entry name" value="EAL domain-like"/>
    <property type="match status" value="1"/>
</dbReference>
<dbReference type="InterPro" id="IPR000160">
    <property type="entry name" value="GGDEF_dom"/>
</dbReference>
<keyword evidence="1" id="KW-0472">Membrane</keyword>
<sequence length="743" mass="85271">MNYYKVAVISQVKVGIIVWELNKHFSLFRKGILFILFSSVLLMIIGYWSDEFYGIFGKSNYVSIHLLIEILIIVVTMTIAIQSWLTTPYILSNRTLYIGALFLTYSLIEIAHALSYKGMPHFIMESTPYAATWFYIIGRLVLSCGILLIFFIKEKAILNKTYRWFIYSTPFVITVGLFILIYVPTTPILPPLVIEGVGPTPLKISLQYVAMACHFLIMYLLLKKFKVAPNIIFLLLGSASYLIISDLLFTTYRDVYDIKNFIGHIFQLCSFYFLFKAIYFSSIEKPFQDLIEMQKHLEKSREKMHYMAYHNEVTSLPNERFLMETLHKNLYKSNVKKAILAIEIERISAIKASLGSSYADKLISQVAQRLKDIIPEQYLLSMLREDYFIVFIDDANHTQRIMELCKQLQMAMAKSFQIQHISLNGHLNIGISLFPTDAYKEEELVRYAVYAMQEARKVPSRIVFYETSMSSDITEKIILENDLRHALDNHELFVEYQPQIDLQSGQILSVEALVRWQHPSKGMISPGLFIPIAEESGIIIPIGQWVLETACRQVKQWEQAGLPPIKVAVNLSLGQLFQQDLVEMIQSVLEDTDLDPKYLQLEITESMTINIDHITMILHQLKTLGVTIAVDDFGTGYSSLSYLKDFPIDCLKIDRSFVQKIQSDPTDKALVDMILSMAKHLRLKVVAEGIEEVAQLNYLMAGHCETVQGFLFSKPLHPTYLQDNYQALQDNAQTILEALHAQC</sequence>
<protein>
    <submittedName>
        <fullName evidence="4">Uncharacterized protein</fullName>
    </submittedName>
</protein>
<dbReference type="PANTHER" id="PTHR33121">
    <property type="entry name" value="CYCLIC DI-GMP PHOSPHODIESTERASE PDEF"/>
    <property type="match status" value="1"/>
</dbReference>
<feature type="transmembrane region" description="Helical" evidence="1">
    <location>
        <begin position="164"/>
        <end position="184"/>
    </location>
</feature>
<feature type="domain" description="EAL" evidence="2">
    <location>
        <begin position="476"/>
        <end position="729"/>
    </location>
</feature>
<dbReference type="PROSITE" id="PS50883">
    <property type="entry name" value="EAL"/>
    <property type="match status" value="1"/>
</dbReference>
<feature type="transmembrane region" description="Helical" evidence="1">
    <location>
        <begin position="31"/>
        <end position="49"/>
    </location>
</feature>
<dbReference type="AlphaFoldDB" id="A0A2S0JYV5"/>
<dbReference type="InterPro" id="IPR029787">
    <property type="entry name" value="Nucleotide_cyclase"/>
</dbReference>
<evidence type="ECO:0000259" key="2">
    <source>
        <dbReference type="PROSITE" id="PS50883"/>
    </source>
</evidence>
<evidence type="ECO:0000256" key="1">
    <source>
        <dbReference type="SAM" id="Phobius"/>
    </source>
</evidence>
<dbReference type="Pfam" id="PF00990">
    <property type="entry name" value="GGDEF"/>
    <property type="match status" value="1"/>
</dbReference>
<keyword evidence="1" id="KW-0812">Transmembrane</keyword>
<dbReference type="Gene3D" id="3.30.70.270">
    <property type="match status" value="1"/>
</dbReference>
<feature type="transmembrane region" description="Helical" evidence="1">
    <location>
        <begin position="133"/>
        <end position="152"/>
    </location>
</feature>
<feature type="transmembrane region" description="Helical" evidence="1">
    <location>
        <begin position="261"/>
        <end position="280"/>
    </location>
</feature>
<dbReference type="GO" id="GO:0071111">
    <property type="term" value="F:cyclic-guanylate-specific phosphodiesterase activity"/>
    <property type="evidence" value="ECO:0007669"/>
    <property type="project" value="InterPro"/>
</dbReference>
<dbReference type="PANTHER" id="PTHR33121:SF71">
    <property type="entry name" value="OXYGEN SENSOR PROTEIN DOSP"/>
    <property type="match status" value="1"/>
</dbReference>
<dbReference type="SMART" id="SM00267">
    <property type="entry name" value="GGDEF"/>
    <property type="match status" value="1"/>
</dbReference>
<dbReference type="CDD" id="cd01949">
    <property type="entry name" value="GGDEF"/>
    <property type="match status" value="1"/>
</dbReference>
<dbReference type="SMART" id="SM00052">
    <property type="entry name" value="EAL"/>
    <property type="match status" value="1"/>
</dbReference>
<feature type="domain" description="GGDEF" evidence="3">
    <location>
        <begin position="335"/>
        <end position="467"/>
    </location>
</feature>
<dbReference type="SUPFAM" id="SSF55073">
    <property type="entry name" value="Nucleotide cyclase"/>
    <property type="match status" value="1"/>
</dbReference>
<feature type="transmembrane region" description="Helical" evidence="1">
    <location>
        <begin position="96"/>
        <end position="113"/>
    </location>
</feature>
<keyword evidence="1" id="KW-1133">Transmembrane helix</keyword>
<dbReference type="InterPro" id="IPR035919">
    <property type="entry name" value="EAL_sf"/>
</dbReference>
<feature type="transmembrane region" description="Helical" evidence="1">
    <location>
        <begin position="231"/>
        <end position="249"/>
    </location>
</feature>
<evidence type="ECO:0000313" key="4">
    <source>
        <dbReference type="EMBL" id="AVK96271.1"/>
    </source>
</evidence>
<name>A0A2S0JYV5_LYSSH</name>
<accession>A0A2S0JYV5</accession>
<dbReference type="FunFam" id="3.20.20.450:FF:000001">
    <property type="entry name" value="Cyclic di-GMP phosphodiesterase yahA"/>
    <property type="match status" value="1"/>
</dbReference>
<dbReference type="InterPro" id="IPR050706">
    <property type="entry name" value="Cyclic-di-GMP_PDE-like"/>
</dbReference>
<feature type="transmembrane region" description="Helical" evidence="1">
    <location>
        <begin position="61"/>
        <end position="84"/>
    </location>
</feature>
<gene>
    <name evidence="4" type="ORF">LS41612_08395</name>
</gene>
<evidence type="ECO:0000313" key="5">
    <source>
        <dbReference type="Proteomes" id="UP000238825"/>
    </source>
</evidence>
<dbReference type="CDD" id="cd01948">
    <property type="entry name" value="EAL"/>
    <property type="match status" value="1"/>
</dbReference>
<dbReference type="Pfam" id="PF00563">
    <property type="entry name" value="EAL"/>
    <property type="match status" value="1"/>
</dbReference>